<dbReference type="Ensembl" id="ENSPMET00000004816.1">
    <property type="protein sequence ID" value="ENSPMEP00000007024.1"/>
    <property type="gene ID" value="ENSPMEG00000008593.1"/>
</dbReference>
<reference evidence="6" key="1">
    <citation type="submission" date="2025-08" db="UniProtKB">
        <authorList>
            <consortium name="Ensembl"/>
        </authorList>
    </citation>
    <scope>IDENTIFICATION</scope>
</reference>
<feature type="domain" description="AIG1-type G" evidence="5">
    <location>
        <begin position="4"/>
        <end position="186"/>
    </location>
</feature>
<dbReference type="GO" id="GO:0005525">
    <property type="term" value="F:GTP binding"/>
    <property type="evidence" value="ECO:0007669"/>
    <property type="project" value="UniProtKB-KW"/>
</dbReference>
<keyword evidence="7" id="KW-1185">Reference proteome</keyword>
<dbReference type="Gene3D" id="3.40.50.300">
    <property type="entry name" value="P-loop containing nucleotide triphosphate hydrolases"/>
    <property type="match status" value="1"/>
</dbReference>
<accession>A0A3B3WWJ9</accession>
<dbReference type="AlphaFoldDB" id="A0A3B3WWJ9"/>
<comment type="similarity">
    <text evidence="1">Belongs to the TRAFAC class TrmE-Era-EngA-EngB-Septin-like GTPase superfamily. AIG1/Toc34/Toc159-like paraseptin GTPase family. IAN subfamily.</text>
</comment>
<keyword evidence="3" id="KW-0342">GTP-binding</keyword>
<keyword evidence="2" id="KW-0547">Nucleotide-binding</keyword>
<evidence type="ECO:0000256" key="1">
    <source>
        <dbReference type="ARBA" id="ARBA00008535"/>
    </source>
</evidence>
<dbReference type="Proteomes" id="UP000261480">
    <property type="component" value="Unplaced"/>
</dbReference>
<feature type="region of interest" description="Disordered" evidence="4">
    <location>
        <begin position="184"/>
        <end position="204"/>
    </location>
</feature>
<name>A0A3B3WWJ9_9TELE</name>
<proteinExistence type="inferred from homology"/>
<feature type="compositionally biased region" description="Low complexity" evidence="4">
    <location>
        <begin position="195"/>
        <end position="204"/>
    </location>
</feature>
<dbReference type="PANTHER" id="PTHR10903:SF170">
    <property type="entry name" value="GTPASE IMAP FAMILY MEMBER 7"/>
    <property type="match status" value="1"/>
</dbReference>
<evidence type="ECO:0000256" key="3">
    <source>
        <dbReference type="ARBA" id="ARBA00023134"/>
    </source>
</evidence>
<dbReference type="PANTHER" id="PTHR10903">
    <property type="entry name" value="GTPASE, IMAP FAMILY MEMBER-RELATED"/>
    <property type="match status" value="1"/>
</dbReference>
<evidence type="ECO:0000256" key="4">
    <source>
        <dbReference type="SAM" id="MobiDB-lite"/>
    </source>
</evidence>
<sequence>MSELRLVLLGGNWSERRSVGNFILGGDGFTRSSNTFKKISAELEEKQISVINTPDVLFHTAEELTAFIRKCSDLSDPGPHVFLLVIQPESFTEGEKDKIYRILQSFSDRSFDHSLVLILKPRLMSRFLLQNPINYNLINGLIRKCRYRYLKMEETEHEQLLIRFGQIVKENDKNHVRHEEFEKAAETLPSDDQAQKQSGSGAAAGKNMIQSDSIALCLSLLEKLKYIYHYWTRNISFLNLNYLIPGINF</sequence>
<dbReference type="InterPro" id="IPR006703">
    <property type="entry name" value="G_AIG1"/>
</dbReference>
<protein>
    <recommendedName>
        <fullName evidence="5">AIG1-type G domain-containing protein</fullName>
    </recommendedName>
</protein>
<evidence type="ECO:0000313" key="7">
    <source>
        <dbReference type="Proteomes" id="UP000261480"/>
    </source>
</evidence>
<dbReference type="InterPro" id="IPR027417">
    <property type="entry name" value="P-loop_NTPase"/>
</dbReference>
<organism evidence="6 7">
    <name type="scientific">Poecilia mexicana</name>
    <dbReference type="NCBI Taxonomy" id="48701"/>
    <lineage>
        <taxon>Eukaryota</taxon>
        <taxon>Metazoa</taxon>
        <taxon>Chordata</taxon>
        <taxon>Craniata</taxon>
        <taxon>Vertebrata</taxon>
        <taxon>Euteleostomi</taxon>
        <taxon>Actinopterygii</taxon>
        <taxon>Neopterygii</taxon>
        <taxon>Teleostei</taxon>
        <taxon>Neoteleostei</taxon>
        <taxon>Acanthomorphata</taxon>
        <taxon>Ovalentaria</taxon>
        <taxon>Atherinomorphae</taxon>
        <taxon>Cyprinodontiformes</taxon>
        <taxon>Poeciliidae</taxon>
        <taxon>Poeciliinae</taxon>
        <taxon>Poecilia</taxon>
    </lineage>
</organism>
<evidence type="ECO:0000256" key="2">
    <source>
        <dbReference type="ARBA" id="ARBA00022741"/>
    </source>
</evidence>
<dbReference type="Pfam" id="PF04548">
    <property type="entry name" value="AIG1"/>
    <property type="match status" value="1"/>
</dbReference>
<dbReference type="InterPro" id="IPR045058">
    <property type="entry name" value="GIMA/IAN/Toc"/>
</dbReference>
<reference evidence="6" key="2">
    <citation type="submission" date="2025-09" db="UniProtKB">
        <authorList>
            <consortium name="Ensembl"/>
        </authorList>
    </citation>
    <scope>IDENTIFICATION</scope>
</reference>
<evidence type="ECO:0000259" key="5">
    <source>
        <dbReference type="Pfam" id="PF04548"/>
    </source>
</evidence>
<evidence type="ECO:0000313" key="6">
    <source>
        <dbReference type="Ensembl" id="ENSPMEP00000007024.1"/>
    </source>
</evidence>